<evidence type="ECO:0000259" key="8">
    <source>
        <dbReference type="Pfam" id="PF14851"/>
    </source>
</evidence>
<keyword evidence="3 7" id="KW-0812">Transmembrane</keyword>
<evidence type="ECO:0000256" key="6">
    <source>
        <dbReference type="SAM" id="MobiDB-lite"/>
    </source>
</evidence>
<dbReference type="Bgee" id="ENSMODG00000045675">
    <property type="expression patterns" value="Expressed in liver and 18 other cell types or tissues"/>
</dbReference>
<dbReference type="PANTHER" id="PTHR48422">
    <property type="entry name" value="PROTEIN EVA-1 HOMOLOG B-RELATED"/>
    <property type="match status" value="1"/>
</dbReference>
<dbReference type="Proteomes" id="UP000002280">
    <property type="component" value="Chromosome 1"/>
</dbReference>
<dbReference type="Ensembl" id="ENSMODT00000060920.1">
    <property type="protein sequence ID" value="ENSMODP00000047492.1"/>
    <property type="gene ID" value="ENSMODG00000045675.1"/>
</dbReference>
<dbReference type="InterPro" id="IPR052461">
    <property type="entry name" value="EVA1_A/B"/>
</dbReference>
<evidence type="ECO:0000313" key="10">
    <source>
        <dbReference type="Proteomes" id="UP000002280"/>
    </source>
</evidence>
<dbReference type="InterPro" id="IPR039500">
    <property type="entry name" value="EVA1_dom"/>
</dbReference>
<evidence type="ECO:0000256" key="5">
    <source>
        <dbReference type="ARBA" id="ARBA00023136"/>
    </source>
</evidence>
<comment type="subcellular location">
    <subcellularLocation>
        <location evidence="1">Membrane</location>
        <topology evidence="1">Single-pass membrane protein</topology>
    </subcellularLocation>
</comment>
<proteinExistence type="inferred from homology"/>
<dbReference type="AlphaFoldDB" id="A0A5F8GJ42"/>
<dbReference type="GO" id="GO:0016020">
    <property type="term" value="C:membrane"/>
    <property type="evidence" value="ECO:0007669"/>
    <property type="project" value="UniProtKB-SubCell"/>
</dbReference>
<organism evidence="9 10">
    <name type="scientific">Monodelphis domestica</name>
    <name type="common">Gray short-tailed opossum</name>
    <dbReference type="NCBI Taxonomy" id="13616"/>
    <lineage>
        <taxon>Eukaryota</taxon>
        <taxon>Metazoa</taxon>
        <taxon>Chordata</taxon>
        <taxon>Craniata</taxon>
        <taxon>Vertebrata</taxon>
        <taxon>Euteleostomi</taxon>
        <taxon>Mammalia</taxon>
        <taxon>Metatheria</taxon>
        <taxon>Didelphimorphia</taxon>
        <taxon>Didelphidae</taxon>
        <taxon>Monodelphis</taxon>
    </lineage>
</organism>
<feature type="region of interest" description="Disordered" evidence="6">
    <location>
        <begin position="236"/>
        <end position="255"/>
    </location>
</feature>
<reference evidence="9" key="2">
    <citation type="submission" date="2025-08" db="UniProtKB">
        <authorList>
            <consortium name="Ensembl"/>
        </authorList>
    </citation>
    <scope>IDENTIFICATION</scope>
</reference>
<evidence type="ECO:0000256" key="3">
    <source>
        <dbReference type="ARBA" id="ARBA00022692"/>
    </source>
</evidence>
<dbReference type="GO" id="GO:0006914">
    <property type="term" value="P:autophagy"/>
    <property type="evidence" value="ECO:0000318"/>
    <property type="project" value="GO_Central"/>
</dbReference>
<evidence type="ECO:0000256" key="7">
    <source>
        <dbReference type="SAM" id="Phobius"/>
    </source>
</evidence>
<feature type="compositionally biased region" description="Low complexity" evidence="6">
    <location>
        <begin position="167"/>
        <end position="176"/>
    </location>
</feature>
<dbReference type="InParanoid" id="A0A5F8GJ42"/>
<feature type="domain" description="EVA1" evidence="8">
    <location>
        <begin position="103"/>
        <end position="255"/>
    </location>
</feature>
<dbReference type="GO" id="GO:0031929">
    <property type="term" value="P:TOR signaling"/>
    <property type="evidence" value="ECO:0000318"/>
    <property type="project" value="GO_Central"/>
</dbReference>
<dbReference type="STRING" id="13616.ENSMODP00000047492"/>
<dbReference type="GeneTree" id="ENSGT00940000154096"/>
<evidence type="ECO:0000256" key="2">
    <source>
        <dbReference type="ARBA" id="ARBA00006023"/>
    </source>
</evidence>
<dbReference type="PANTHER" id="PTHR48422:SF1">
    <property type="entry name" value="PROTEIN EVA-1 HOMOLOG A"/>
    <property type="match status" value="1"/>
</dbReference>
<name>A0A5F8GJ42_MONDO</name>
<keyword evidence="10" id="KW-1185">Reference proteome</keyword>
<dbReference type="Pfam" id="PF14851">
    <property type="entry name" value="FAM176"/>
    <property type="match status" value="1"/>
</dbReference>
<feature type="region of interest" description="Disordered" evidence="6">
    <location>
        <begin position="159"/>
        <end position="194"/>
    </location>
</feature>
<evidence type="ECO:0000313" key="9">
    <source>
        <dbReference type="Ensembl" id="ENSMODP00000047492.1"/>
    </source>
</evidence>
<reference evidence="9 10" key="1">
    <citation type="journal article" date="2007" name="Nature">
        <title>Genome of the marsupial Monodelphis domestica reveals innovation in non-coding sequences.</title>
        <authorList>
            <person name="Mikkelsen T.S."/>
            <person name="Wakefield M.J."/>
            <person name="Aken B."/>
            <person name="Amemiya C.T."/>
            <person name="Chang J.L."/>
            <person name="Duke S."/>
            <person name="Garber M."/>
            <person name="Gentles A.J."/>
            <person name="Goodstadt L."/>
            <person name="Heger A."/>
            <person name="Jurka J."/>
            <person name="Kamal M."/>
            <person name="Mauceli E."/>
            <person name="Searle S.M."/>
            <person name="Sharpe T."/>
            <person name="Baker M.L."/>
            <person name="Batzer M.A."/>
            <person name="Benos P.V."/>
            <person name="Belov K."/>
            <person name="Clamp M."/>
            <person name="Cook A."/>
            <person name="Cuff J."/>
            <person name="Das R."/>
            <person name="Davidow L."/>
            <person name="Deakin J.E."/>
            <person name="Fazzari M.J."/>
            <person name="Glass J.L."/>
            <person name="Grabherr M."/>
            <person name="Greally J.M."/>
            <person name="Gu W."/>
            <person name="Hore T.A."/>
            <person name="Huttley G.A."/>
            <person name="Kleber M."/>
            <person name="Jirtle R.L."/>
            <person name="Koina E."/>
            <person name="Lee J.T."/>
            <person name="Mahony S."/>
            <person name="Marra M.A."/>
            <person name="Miller R.D."/>
            <person name="Nicholls R.D."/>
            <person name="Oda M."/>
            <person name="Papenfuss A.T."/>
            <person name="Parra Z.E."/>
            <person name="Pollock D.D."/>
            <person name="Ray D.A."/>
            <person name="Schein J.E."/>
            <person name="Speed T.P."/>
            <person name="Thompson K."/>
            <person name="VandeBerg J.L."/>
            <person name="Wade C.M."/>
            <person name="Walker J.A."/>
            <person name="Waters P.D."/>
            <person name="Webber C."/>
            <person name="Weidman J.R."/>
            <person name="Xie X."/>
            <person name="Zody M.C."/>
            <person name="Baldwin J."/>
            <person name="Abdouelleil A."/>
            <person name="Abdulkadir J."/>
            <person name="Abebe A."/>
            <person name="Abera B."/>
            <person name="Abreu J."/>
            <person name="Acer S.C."/>
            <person name="Aftuck L."/>
            <person name="Alexander A."/>
            <person name="An P."/>
            <person name="Anderson E."/>
            <person name="Anderson S."/>
            <person name="Arachi H."/>
            <person name="Azer M."/>
            <person name="Bachantsang P."/>
            <person name="Barry A."/>
            <person name="Bayul T."/>
            <person name="Berlin A."/>
            <person name="Bessette D."/>
            <person name="Bloom T."/>
            <person name="Bloom T."/>
            <person name="Boguslavskiy L."/>
            <person name="Bonnet C."/>
            <person name="Boukhgalter B."/>
            <person name="Bourzgui I."/>
            <person name="Brown A."/>
            <person name="Cahill P."/>
            <person name="Channer S."/>
            <person name="Cheshatsang Y."/>
            <person name="Chuda L."/>
            <person name="Citroen M."/>
            <person name="Collymore A."/>
            <person name="Cooke P."/>
            <person name="Costello M."/>
            <person name="D'Aco K."/>
            <person name="Daza R."/>
            <person name="De Haan G."/>
            <person name="DeGray S."/>
            <person name="DeMaso C."/>
            <person name="Dhargay N."/>
            <person name="Dooley K."/>
            <person name="Dooley E."/>
            <person name="Doricent M."/>
            <person name="Dorje P."/>
            <person name="Dorjee K."/>
            <person name="Dupes A."/>
            <person name="Elong R."/>
            <person name="Falk J."/>
            <person name="Farina A."/>
            <person name="Faro S."/>
            <person name="Ferguson D."/>
            <person name="Fisher S."/>
            <person name="Foley C.D."/>
            <person name="Franke A."/>
            <person name="Friedrich D."/>
            <person name="Gadbois L."/>
            <person name="Gearin G."/>
            <person name="Gearin C.R."/>
            <person name="Giannoukos G."/>
            <person name="Goode T."/>
            <person name="Graham J."/>
            <person name="Grandbois E."/>
            <person name="Grewal S."/>
            <person name="Gyaltsen K."/>
            <person name="Hafez N."/>
            <person name="Hagos B."/>
            <person name="Hall J."/>
            <person name="Henson C."/>
            <person name="Hollinger A."/>
            <person name="Honan T."/>
            <person name="Huard M.D."/>
            <person name="Hughes L."/>
            <person name="Hurhula B."/>
            <person name="Husby M.E."/>
            <person name="Kamat A."/>
            <person name="Kanga B."/>
            <person name="Kashin S."/>
            <person name="Khazanovich D."/>
            <person name="Kisner P."/>
            <person name="Lance K."/>
            <person name="Lara M."/>
            <person name="Lee W."/>
            <person name="Lennon N."/>
            <person name="Letendre F."/>
            <person name="LeVine R."/>
            <person name="Lipovsky A."/>
            <person name="Liu X."/>
            <person name="Liu J."/>
            <person name="Liu S."/>
            <person name="Lokyitsang T."/>
            <person name="Lokyitsang Y."/>
            <person name="Lubonja R."/>
            <person name="Lui A."/>
            <person name="MacDonald P."/>
            <person name="Magnisalis V."/>
            <person name="Maru K."/>
            <person name="Matthews C."/>
            <person name="McCusker W."/>
            <person name="McDonough S."/>
            <person name="Mehta T."/>
            <person name="Meldrim J."/>
            <person name="Meneus L."/>
            <person name="Mihai O."/>
            <person name="Mihalev A."/>
            <person name="Mihova T."/>
            <person name="Mittelman R."/>
            <person name="Mlenga V."/>
            <person name="Montmayeur A."/>
            <person name="Mulrain L."/>
            <person name="Navidi A."/>
            <person name="Naylor J."/>
            <person name="Negash T."/>
            <person name="Nguyen T."/>
            <person name="Nguyen N."/>
            <person name="Nicol R."/>
            <person name="Norbu C."/>
            <person name="Norbu N."/>
            <person name="Novod N."/>
            <person name="O'Neill B."/>
            <person name="Osman S."/>
            <person name="Markiewicz E."/>
            <person name="Oyono O.L."/>
            <person name="Patti C."/>
            <person name="Phunkhang P."/>
            <person name="Pierre F."/>
            <person name="Priest M."/>
            <person name="Raghuraman S."/>
            <person name="Rege F."/>
            <person name="Reyes R."/>
            <person name="Rise C."/>
            <person name="Rogov P."/>
            <person name="Ross K."/>
            <person name="Ryan E."/>
            <person name="Settipalli S."/>
            <person name="Shea T."/>
            <person name="Sherpa N."/>
            <person name="Shi L."/>
            <person name="Shih D."/>
            <person name="Sparrow T."/>
            <person name="Spaulding J."/>
            <person name="Stalker J."/>
            <person name="Stange-Thomann N."/>
            <person name="Stavropoulos S."/>
            <person name="Stone C."/>
            <person name="Strader C."/>
            <person name="Tesfaye S."/>
            <person name="Thomson T."/>
            <person name="Thoulutsang Y."/>
            <person name="Thoulutsang D."/>
            <person name="Topham K."/>
            <person name="Topping I."/>
            <person name="Tsamla T."/>
            <person name="Vassiliev H."/>
            <person name="Vo A."/>
            <person name="Wangchuk T."/>
            <person name="Wangdi T."/>
            <person name="Weiand M."/>
            <person name="Wilkinson J."/>
            <person name="Wilson A."/>
            <person name="Yadav S."/>
            <person name="Young G."/>
            <person name="Yu Q."/>
            <person name="Zembek L."/>
            <person name="Zhong D."/>
            <person name="Zimmer A."/>
            <person name="Zwirko Z."/>
            <person name="Jaffe D.B."/>
            <person name="Alvarez P."/>
            <person name="Brockman W."/>
            <person name="Butler J."/>
            <person name="Chin C."/>
            <person name="Gnerre S."/>
            <person name="MacCallum I."/>
            <person name="Graves J.A."/>
            <person name="Ponting C.P."/>
            <person name="Breen M."/>
            <person name="Samollow P.B."/>
            <person name="Lander E.S."/>
            <person name="Lindblad-Toh K."/>
        </authorList>
    </citation>
    <scope>NUCLEOTIDE SEQUENCE [LARGE SCALE GENOMIC DNA]</scope>
</reference>
<reference evidence="9" key="3">
    <citation type="submission" date="2025-09" db="UniProtKB">
        <authorList>
            <consortium name="Ensembl"/>
        </authorList>
    </citation>
    <scope>IDENTIFICATION</scope>
</reference>
<accession>A0A5F8GJ42</accession>
<sequence length="255" mass="27384">MGGADSTFSSVRAPVPPRPLPPSLQGQTPGRAAGRRRKEEAAGPGRPRVSPCGPPKPDREEEAWPVCPVDALLAETSRAPESGAGLTGLPPGMEPSVWGSGQMAFLSNLLATSAFIAEHAERAALCFVSGVCVGLLFTLAALVLAISWRADCRRLPRKKGLTRRRSGGSSSSSSGDSDSDSDEDSVGGRCSASLDGSTRRPWLYERPPHRNVFTSAEELERAQRLEERERILREIWLNGQPDGPAPAPRSLNRYY</sequence>
<feature type="transmembrane region" description="Helical" evidence="7">
    <location>
        <begin position="124"/>
        <end position="148"/>
    </location>
</feature>
<evidence type="ECO:0000256" key="1">
    <source>
        <dbReference type="ARBA" id="ARBA00004167"/>
    </source>
</evidence>
<feature type="region of interest" description="Disordered" evidence="6">
    <location>
        <begin position="1"/>
        <end position="62"/>
    </location>
</feature>
<keyword evidence="4 7" id="KW-1133">Transmembrane helix</keyword>
<keyword evidence="5 7" id="KW-0472">Membrane</keyword>
<gene>
    <name evidence="9" type="primary">EVA1A</name>
</gene>
<comment type="similarity">
    <text evidence="2">Belongs to the EVA1 family.</text>
</comment>
<dbReference type="FunCoup" id="A0A5F8GJ42">
    <property type="interactions" value="268"/>
</dbReference>
<protein>
    <recommendedName>
        <fullName evidence="8">EVA1 domain-containing protein</fullName>
    </recommendedName>
</protein>
<evidence type="ECO:0000256" key="4">
    <source>
        <dbReference type="ARBA" id="ARBA00022989"/>
    </source>
</evidence>